<dbReference type="AlphaFoldDB" id="X0YUK4"/>
<dbReference type="EMBL" id="BARS01052177">
    <property type="protein sequence ID" value="GAG51973.1"/>
    <property type="molecule type" value="Genomic_DNA"/>
</dbReference>
<comment type="caution">
    <text evidence="1">The sequence shown here is derived from an EMBL/GenBank/DDBJ whole genome shotgun (WGS) entry which is preliminary data.</text>
</comment>
<reference evidence="1" key="1">
    <citation type="journal article" date="2014" name="Front. Microbiol.">
        <title>High frequency of phylogenetically diverse reductive dehalogenase-homologous genes in deep subseafloor sedimentary metagenomes.</title>
        <authorList>
            <person name="Kawai M."/>
            <person name="Futagami T."/>
            <person name="Toyoda A."/>
            <person name="Takaki Y."/>
            <person name="Nishi S."/>
            <person name="Hori S."/>
            <person name="Arai W."/>
            <person name="Tsubouchi T."/>
            <person name="Morono Y."/>
            <person name="Uchiyama I."/>
            <person name="Ito T."/>
            <person name="Fujiyama A."/>
            <person name="Inagaki F."/>
            <person name="Takami H."/>
        </authorList>
    </citation>
    <scope>NUCLEOTIDE SEQUENCE</scope>
    <source>
        <strain evidence="1">Expedition CK06-06</strain>
    </source>
</reference>
<evidence type="ECO:0000313" key="1">
    <source>
        <dbReference type="EMBL" id="GAG51973.1"/>
    </source>
</evidence>
<proteinExistence type="predicted"/>
<feature type="non-terminal residue" evidence="1">
    <location>
        <position position="1"/>
    </location>
</feature>
<name>X0YUK4_9ZZZZ</name>
<gene>
    <name evidence="1" type="ORF">S01H1_77615</name>
</gene>
<organism evidence="1">
    <name type="scientific">marine sediment metagenome</name>
    <dbReference type="NCBI Taxonomy" id="412755"/>
    <lineage>
        <taxon>unclassified sequences</taxon>
        <taxon>metagenomes</taxon>
        <taxon>ecological metagenomes</taxon>
    </lineage>
</organism>
<accession>X0YUK4</accession>
<sequence>ADGRKKMGILRANGKIVSAPAKMSLEMRRRPDQIHVTTDDGSIIIVTRRLWKWNGREFTLLCDDALKGKIELLGVDRFGRVFMEVEDNDYVRAMCDPRYKGVEGAGVVGSNAIEIEIPVVPNGKLPAIIRSDVPIRMRM</sequence>
<protein>
    <submittedName>
        <fullName evidence="1">Uncharacterized protein</fullName>
    </submittedName>
</protein>